<feature type="region of interest" description="Disordered" evidence="1">
    <location>
        <begin position="93"/>
        <end position="136"/>
    </location>
</feature>
<feature type="compositionally biased region" description="Basic and acidic residues" evidence="1">
    <location>
        <begin position="103"/>
        <end position="136"/>
    </location>
</feature>
<evidence type="ECO:0000256" key="2">
    <source>
        <dbReference type="SAM" id="Phobius"/>
    </source>
</evidence>
<protein>
    <submittedName>
        <fullName evidence="3">PepSY domain-containing protein</fullName>
    </submittedName>
</protein>
<dbReference type="PANTHER" id="PTHR34219">
    <property type="entry name" value="IRON-REGULATED INNER MEMBRANE PROTEIN-RELATED"/>
    <property type="match status" value="1"/>
</dbReference>
<feature type="transmembrane region" description="Helical" evidence="2">
    <location>
        <begin position="226"/>
        <end position="250"/>
    </location>
</feature>
<dbReference type="Proteomes" id="UP000597617">
    <property type="component" value="Unassembled WGS sequence"/>
</dbReference>
<feature type="transmembrane region" description="Helical" evidence="2">
    <location>
        <begin position="374"/>
        <end position="396"/>
    </location>
</feature>
<dbReference type="RefSeq" id="WP_196280959.1">
    <property type="nucleotide sequence ID" value="NZ_JADQDQ010000002.1"/>
</dbReference>
<feature type="transmembrane region" description="Helical" evidence="2">
    <location>
        <begin position="179"/>
        <end position="200"/>
    </location>
</feature>
<proteinExistence type="predicted"/>
<reference evidence="3 4" key="1">
    <citation type="submission" date="2020-11" db="EMBL/GenBank/DDBJ databases">
        <authorList>
            <person name="Kim M.K."/>
        </authorList>
    </citation>
    <scope>NUCLEOTIDE SEQUENCE [LARGE SCALE GENOMIC DNA]</scope>
    <source>
        <strain evidence="3 4">BT683</strain>
    </source>
</reference>
<keyword evidence="2" id="KW-0472">Membrane</keyword>
<comment type="caution">
    <text evidence="3">The sequence shown here is derived from an EMBL/GenBank/DDBJ whole genome shotgun (WGS) entry which is preliminary data.</text>
</comment>
<keyword evidence="2" id="KW-0812">Transmembrane</keyword>
<keyword evidence="2" id="KW-1133">Transmembrane helix</keyword>
<dbReference type="PANTHER" id="PTHR34219:SF3">
    <property type="entry name" value="BLL7967 PROTEIN"/>
    <property type="match status" value="1"/>
</dbReference>
<sequence>MSPTKTLIRNIHLYLGLASGLVIVFVCLTGSILAFEKEIDQAWHSEHYFVAPASTARLPLATLAAAVRTYKPKAKIAGIKVYADPTRTVEISLAGAGGPGKGAKGEGAAEGRKGRPAAESKPAGKEGAGKGKGKGDGGPRIYVNPYTAAIAGEVNPRDTFFHTVEQLHRGLVAGKIGKLVMGVSASIFLFILGTGLVLWWPATRKAMTQRLQVKWGSSWKRLNHDFHIVLGFYASLVLFIMALTGVGMSFEWVGEGINKLTNSPLKRPEPPVSTVVAGAAPFAADAVLALARQQAPGAVSYTLQLPKDPEGSMRVAMLPAGAITDGATNEVFLDQYSGKVISGQTYEQRPVGQRIRGLFKPVHTGAIFGWPTKVLALIFGLLGATFPITGTIMWLNRIRKNRKKQRTLQAV</sequence>
<organism evidence="3 4">
    <name type="scientific">Hymenobacter jeongseonensis</name>
    <dbReference type="NCBI Taxonomy" id="2791027"/>
    <lineage>
        <taxon>Bacteria</taxon>
        <taxon>Pseudomonadati</taxon>
        <taxon>Bacteroidota</taxon>
        <taxon>Cytophagia</taxon>
        <taxon>Cytophagales</taxon>
        <taxon>Hymenobacteraceae</taxon>
        <taxon>Hymenobacter</taxon>
    </lineage>
</organism>
<evidence type="ECO:0000313" key="3">
    <source>
        <dbReference type="EMBL" id="MBF9236567.1"/>
    </source>
</evidence>
<evidence type="ECO:0000313" key="4">
    <source>
        <dbReference type="Proteomes" id="UP000597617"/>
    </source>
</evidence>
<dbReference type="EMBL" id="JADQDQ010000002">
    <property type="protein sequence ID" value="MBF9236567.1"/>
    <property type="molecule type" value="Genomic_DNA"/>
</dbReference>
<dbReference type="InterPro" id="IPR005625">
    <property type="entry name" value="PepSY-ass_TM"/>
</dbReference>
<feature type="transmembrane region" description="Helical" evidence="2">
    <location>
        <begin position="12"/>
        <end position="35"/>
    </location>
</feature>
<dbReference type="Pfam" id="PF03929">
    <property type="entry name" value="PepSY_TM"/>
    <property type="match status" value="1"/>
</dbReference>
<name>A0ABS0IDZ7_9BACT</name>
<keyword evidence="4" id="KW-1185">Reference proteome</keyword>
<gene>
    <name evidence="3" type="ORF">I2I05_04080</name>
</gene>
<accession>A0ABS0IDZ7</accession>
<evidence type="ECO:0000256" key="1">
    <source>
        <dbReference type="SAM" id="MobiDB-lite"/>
    </source>
</evidence>